<evidence type="ECO:0000313" key="3">
    <source>
        <dbReference type="EnsemblPlants" id="PNT62878"/>
    </source>
</evidence>
<evidence type="ECO:0000313" key="4">
    <source>
        <dbReference type="Proteomes" id="UP000008810"/>
    </source>
</evidence>
<sequence>MGTRHRSTVGINLGPSILSISNLRGGLQQQPRSFSTAQPRPFPGSIVSLGSTQGLLMHFTVAVSSRPRGRPQKQQSPMPKCHVFVLKGHFTVGAKARRTWEREVGAAWRREATTGQESGSAAERGVGDMSAGKRDRVDPTEEGMKVPVVERPRKPTMRRQRIIITPPDGIKHSTYYLSGIADLTVYTSW</sequence>
<dbReference type="Gramene" id="PNT62878">
    <property type="protein sequence ID" value="PNT62878"/>
    <property type="gene ID" value="BRADI_4g09202v3"/>
</dbReference>
<dbReference type="EnsemblPlants" id="PNT62878">
    <property type="protein sequence ID" value="PNT62878"/>
    <property type="gene ID" value="BRADI_4g09202v3"/>
</dbReference>
<reference evidence="3" key="3">
    <citation type="submission" date="2018-08" db="UniProtKB">
        <authorList>
            <consortium name="EnsemblPlants"/>
        </authorList>
    </citation>
    <scope>IDENTIFICATION</scope>
    <source>
        <strain evidence="3">cv. Bd21</strain>
    </source>
</reference>
<feature type="compositionally biased region" description="Basic and acidic residues" evidence="1">
    <location>
        <begin position="131"/>
        <end position="143"/>
    </location>
</feature>
<dbReference type="InParanoid" id="A0A2K2CLH3"/>
<keyword evidence="4" id="KW-1185">Reference proteome</keyword>
<reference evidence="2" key="2">
    <citation type="submission" date="2017-06" db="EMBL/GenBank/DDBJ databases">
        <title>WGS assembly of Brachypodium distachyon.</title>
        <authorList>
            <consortium name="The International Brachypodium Initiative"/>
            <person name="Lucas S."/>
            <person name="Harmon-Smith M."/>
            <person name="Lail K."/>
            <person name="Tice H."/>
            <person name="Grimwood J."/>
            <person name="Bruce D."/>
            <person name="Barry K."/>
            <person name="Shu S."/>
            <person name="Lindquist E."/>
            <person name="Wang M."/>
            <person name="Pitluck S."/>
            <person name="Vogel J.P."/>
            <person name="Garvin D.F."/>
            <person name="Mockler T.C."/>
            <person name="Schmutz J."/>
            <person name="Rokhsar D."/>
            <person name="Bevan M.W."/>
        </authorList>
    </citation>
    <scope>NUCLEOTIDE SEQUENCE</scope>
    <source>
        <strain evidence="2">Bd21</strain>
    </source>
</reference>
<organism evidence="2">
    <name type="scientific">Brachypodium distachyon</name>
    <name type="common">Purple false brome</name>
    <name type="synonym">Trachynia distachya</name>
    <dbReference type="NCBI Taxonomy" id="15368"/>
    <lineage>
        <taxon>Eukaryota</taxon>
        <taxon>Viridiplantae</taxon>
        <taxon>Streptophyta</taxon>
        <taxon>Embryophyta</taxon>
        <taxon>Tracheophyta</taxon>
        <taxon>Spermatophyta</taxon>
        <taxon>Magnoliopsida</taxon>
        <taxon>Liliopsida</taxon>
        <taxon>Poales</taxon>
        <taxon>Poaceae</taxon>
        <taxon>BOP clade</taxon>
        <taxon>Pooideae</taxon>
        <taxon>Stipodae</taxon>
        <taxon>Brachypodieae</taxon>
        <taxon>Brachypodium</taxon>
    </lineage>
</organism>
<dbReference type="AlphaFoldDB" id="A0A2K2CLH3"/>
<feature type="region of interest" description="Disordered" evidence="1">
    <location>
        <begin position="109"/>
        <end position="143"/>
    </location>
</feature>
<proteinExistence type="predicted"/>
<dbReference type="Proteomes" id="UP000008810">
    <property type="component" value="Chromosome 4"/>
</dbReference>
<name>A0A2K2CLH3_BRADI</name>
<accession>A0A2K2CLH3</accession>
<evidence type="ECO:0000313" key="2">
    <source>
        <dbReference type="EMBL" id="PNT62878.1"/>
    </source>
</evidence>
<reference evidence="2 3" key="1">
    <citation type="journal article" date="2010" name="Nature">
        <title>Genome sequencing and analysis of the model grass Brachypodium distachyon.</title>
        <authorList>
            <consortium name="International Brachypodium Initiative"/>
        </authorList>
    </citation>
    <scope>NUCLEOTIDE SEQUENCE [LARGE SCALE GENOMIC DNA]</scope>
    <source>
        <strain evidence="2 3">Bd21</strain>
    </source>
</reference>
<protein>
    <submittedName>
        <fullName evidence="2 3">Uncharacterized protein</fullName>
    </submittedName>
</protein>
<evidence type="ECO:0000256" key="1">
    <source>
        <dbReference type="SAM" id="MobiDB-lite"/>
    </source>
</evidence>
<dbReference type="EMBL" id="CM000883">
    <property type="protein sequence ID" value="PNT62878.1"/>
    <property type="molecule type" value="Genomic_DNA"/>
</dbReference>
<gene>
    <name evidence="2" type="ORF">BRADI_4g09202v3</name>
</gene>